<feature type="signal peptide" evidence="2">
    <location>
        <begin position="1"/>
        <end position="26"/>
    </location>
</feature>
<dbReference type="InterPro" id="IPR029962">
    <property type="entry name" value="TBL"/>
</dbReference>
<accession>A0AAN8UYK0</accession>
<dbReference type="InterPro" id="IPR026057">
    <property type="entry name" value="TBL_C"/>
</dbReference>
<dbReference type="GO" id="GO:0016413">
    <property type="term" value="F:O-acetyltransferase activity"/>
    <property type="evidence" value="ECO:0007669"/>
    <property type="project" value="InterPro"/>
</dbReference>
<comment type="caution">
    <text evidence="4">The sequence shown here is derived from an EMBL/GenBank/DDBJ whole genome shotgun (WGS) entry which is preliminary data.</text>
</comment>
<feature type="domain" description="Trichome birefringence-like C-terminal" evidence="3">
    <location>
        <begin position="34"/>
        <end position="131"/>
    </location>
</feature>
<dbReference type="EMBL" id="JBAMMX010000017">
    <property type="protein sequence ID" value="KAK6924275.1"/>
    <property type="molecule type" value="Genomic_DNA"/>
</dbReference>
<evidence type="ECO:0000259" key="3">
    <source>
        <dbReference type="Pfam" id="PF13839"/>
    </source>
</evidence>
<comment type="similarity">
    <text evidence="1">Belongs to the PC-esterase family. TBL subfamily.</text>
</comment>
<dbReference type="PANTHER" id="PTHR32285">
    <property type="entry name" value="PROTEIN TRICHOME BIREFRINGENCE-LIKE 9-RELATED"/>
    <property type="match status" value="1"/>
</dbReference>
<protein>
    <submittedName>
        <fullName evidence="4">PC-Esterase</fullName>
    </submittedName>
</protein>
<dbReference type="GO" id="GO:0005794">
    <property type="term" value="C:Golgi apparatus"/>
    <property type="evidence" value="ECO:0007669"/>
    <property type="project" value="TreeGrafter"/>
</dbReference>
<sequence length="193" mass="21950">MNLLKFFNCAKVVLLLSLRCIFMVHSIAKRDHLTRHFFNGEWNTGGSCDNIVPMAYGSEVWQDKSDDSVVESAVRGTRVKLLDITALSQLRDGDHISRYGASYSERSKGVQDCLHWCLPGIPDAWNELLATQIYRVRMEILYGLNIQSLFVPKVVFTSRWFMGKLSHSAMPQVMVNHDVIRSMGLDDSFKFSG</sequence>
<name>A0AAN8UYK0_9MAGN</name>
<dbReference type="Proteomes" id="UP001370490">
    <property type="component" value="Unassembled WGS sequence"/>
</dbReference>
<dbReference type="Pfam" id="PF13839">
    <property type="entry name" value="PC-Esterase"/>
    <property type="match status" value="1"/>
</dbReference>
<organism evidence="4 5">
    <name type="scientific">Dillenia turbinata</name>
    <dbReference type="NCBI Taxonomy" id="194707"/>
    <lineage>
        <taxon>Eukaryota</taxon>
        <taxon>Viridiplantae</taxon>
        <taxon>Streptophyta</taxon>
        <taxon>Embryophyta</taxon>
        <taxon>Tracheophyta</taxon>
        <taxon>Spermatophyta</taxon>
        <taxon>Magnoliopsida</taxon>
        <taxon>eudicotyledons</taxon>
        <taxon>Gunneridae</taxon>
        <taxon>Pentapetalae</taxon>
        <taxon>Dilleniales</taxon>
        <taxon>Dilleniaceae</taxon>
        <taxon>Dillenia</taxon>
    </lineage>
</organism>
<reference evidence="4 5" key="1">
    <citation type="submission" date="2023-12" db="EMBL/GenBank/DDBJ databases">
        <title>A high-quality genome assembly for Dillenia turbinata (Dilleniales).</title>
        <authorList>
            <person name="Chanderbali A."/>
        </authorList>
    </citation>
    <scope>NUCLEOTIDE SEQUENCE [LARGE SCALE GENOMIC DNA]</scope>
    <source>
        <strain evidence="4">LSX21</strain>
        <tissue evidence="4">Leaf</tissue>
    </source>
</reference>
<evidence type="ECO:0000313" key="5">
    <source>
        <dbReference type="Proteomes" id="UP001370490"/>
    </source>
</evidence>
<feature type="chain" id="PRO_5042829203" evidence="2">
    <location>
        <begin position="27"/>
        <end position="193"/>
    </location>
</feature>
<evidence type="ECO:0000256" key="1">
    <source>
        <dbReference type="ARBA" id="ARBA00007727"/>
    </source>
</evidence>
<proteinExistence type="inferred from homology"/>
<dbReference type="AlphaFoldDB" id="A0AAN8UYK0"/>
<evidence type="ECO:0000313" key="4">
    <source>
        <dbReference type="EMBL" id="KAK6924275.1"/>
    </source>
</evidence>
<keyword evidence="2" id="KW-0732">Signal</keyword>
<dbReference type="PANTHER" id="PTHR32285:SF235">
    <property type="entry name" value="PROTEIN TRICHOME BIREFRINGENCE-LIKE 16"/>
    <property type="match status" value="1"/>
</dbReference>
<gene>
    <name evidence="4" type="ORF">RJ641_010475</name>
</gene>
<keyword evidence="5" id="KW-1185">Reference proteome</keyword>
<evidence type="ECO:0000256" key="2">
    <source>
        <dbReference type="SAM" id="SignalP"/>
    </source>
</evidence>